<dbReference type="GO" id="GO:0055085">
    <property type="term" value="P:transmembrane transport"/>
    <property type="evidence" value="ECO:0007669"/>
    <property type="project" value="InterPro"/>
</dbReference>
<feature type="transmembrane region" description="Helical" evidence="7">
    <location>
        <begin position="113"/>
        <end position="133"/>
    </location>
</feature>
<dbReference type="EMBL" id="CP062983">
    <property type="protein sequence ID" value="QPC84611.1"/>
    <property type="molecule type" value="Genomic_DNA"/>
</dbReference>
<dbReference type="Proteomes" id="UP000594468">
    <property type="component" value="Chromosome"/>
</dbReference>
<keyword evidence="10" id="KW-1185">Reference proteome</keyword>
<feature type="transmembrane region" description="Helical" evidence="7">
    <location>
        <begin position="234"/>
        <end position="259"/>
    </location>
</feature>
<dbReference type="PANTHER" id="PTHR30193:SF42">
    <property type="entry name" value="ABC TRANSPORTER PERMEASE PROTEIN"/>
    <property type="match status" value="1"/>
</dbReference>
<feature type="transmembrane region" description="Helical" evidence="7">
    <location>
        <begin position="9"/>
        <end position="30"/>
    </location>
</feature>
<feature type="transmembrane region" description="Helical" evidence="7">
    <location>
        <begin position="199"/>
        <end position="222"/>
    </location>
</feature>
<feature type="transmembrane region" description="Helical" evidence="7">
    <location>
        <begin position="280"/>
        <end position="305"/>
    </location>
</feature>
<evidence type="ECO:0000259" key="8">
    <source>
        <dbReference type="PROSITE" id="PS50928"/>
    </source>
</evidence>
<evidence type="ECO:0000256" key="4">
    <source>
        <dbReference type="ARBA" id="ARBA00022692"/>
    </source>
</evidence>
<accession>A0A7S8ECV9</accession>
<evidence type="ECO:0000256" key="7">
    <source>
        <dbReference type="RuleBase" id="RU363032"/>
    </source>
</evidence>
<dbReference type="GO" id="GO:0005886">
    <property type="term" value="C:plasma membrane"/>
    <property type="evidence" value="ECO:0007669"/>
    <property type="project" value="UniProtKB-SubCell"/>
</dbReference>
<dbReference type="PROSITE" id="PS50928">
    <property type="entry name" value="ABC_TM1"/>
    <property type="match status" value="1"/>
</dbReference>
<feature type="transmembrane region" description="Helical" evidence="7">
    <location>
        <begin position="76"/>
        <end position="101"/>
    </location>
</feature>
<evidence type="ECO:0000256" key="6">
    <source>
        <dbReference type="ARBA" id="ARBA00023136"/>
    </source>
</evidence>
<dbReference type="Gene3D" id="1.10.3720.10">
    <property type="entry name" value="MetI-like"/>
    <property type="match status" value="2"/>
</dbReference>
<organism evidence="9 10">
    <name type="scientific">Phototrophicus methaneseepsis</name>
    <dbReference type="NCBI Taxonomy" id="2710758"/>
    <lineage>
        <taxon>Bacteria</taxon>
        <taxon>Bacillati</taxon>
        <taxon>Chloroflexota</taxon>
        <taxon>Candidatus Thermofontia</taxon>
        <taxon>Phototrophicales</taxon>
        <taxon>Phototrophicaceae</taxon>
        <taxon>Phototrophicus</taxon>
    </lineage>
</organism>
<evidence type="ECO:0000256" key="5">
    <source>
        <dbReference type="ARBA" id="ARBA00022989"/>
    </source>
</evidence>
<keyword evidence="6 7" id="KW-0472">Membrane</keyword>
<comment type="subcellular location">
    <subcellularLocation>
        <location evidence="1 7">Cell membrane</location>
        <topology evidence="1 7">Multi-pass membrane protein</topology>
    </subcellularLocation>
</comment>
<dbReference type="InterPro" id="IPR035906">
    <property type="entry name" value="MetI-like_sf"/>
</dbReference>
<dbReference type="InterPro" id="IPR000515">
    <property type="entry name" value="MetI-like"/>
</dbReference>
<gene>
    <name evidence="9" type="ORF">G4Y79_09605</name>
</gene>
<evidence type="ECO:0000313" key="10">
    <source>
        <dbReference type="Proteomes" id="UP000594468"/>
    </source>
</evidence>
<feature type="domain" description="ABC transmembrane type-1" evidence="8">
    <location>
        <begin position="76"/>
        <end position="362"/>
    </location>
</feature>
<keyword evidence="3" id="KW-1003">Cell membrane</keyword>
<dbReference type="InterPro" id="IPR051393">
    <property type="entry name" value="ABC_transporter_permease"/>
</dbReference>
<keyword evidence="5 7" id="KW-1133">Transmembrane helix</keyword>
<evidence type="ECO:0000256" key="2">
    <source>
        <dbReference type="ARBA" id="ARBA00022448"/>
    </source>
</evidence>
<keyword evidence="2 7" id="KW-0813">Transport</keyword>
<reference evidence="9 10" key="1">
    <citation type="submission" date="2020-02" db="EMBL/GenBank/DDBJ databases">
        <authorList>
            <person name="Zheng R.K."/>
            <person name="Sun C.M."/>
        </authorList>
    </citation>
    <scope>NUCLEOTIDE SEQUENCE [LARGE SCALE GENOMIC DNA]</scope>
    <source>
        <strain evidence="10">rifampicinis</strain>
    </source>
</reference>
<sequence>MGRGKRDRIVAILMLLPSIILLAIFVYYFIGSNVLTSLTDSNVVQRLSQQPANYVGMQNYESLFTGTLNGRFRIDIINTIFFTVLFIAACLSIGLLLAVLLDQKIKGEAIFRTIFLFPMALSFVVTGVIWKWLFNPSNGINVLPTFIGLPPIDFDWFISQERWFEFNWQDFPVIVSIVIAAIIFAVGVYFLYKQRTPTAYYIIGFALLMSVWILLGGAASLNGLARQETHGFNLALFALVVAATWQMSGYTMAMYLAGLRGIPEELREAARVDGAGELGVYRYVVMPMLAPITLSAIIILGHISLKIFDLVFVMGGGDNLFIDMPGINMYFTTFRGQEFGVGAAIATIMLVMVATVIIPYLVSSLRTEEVNS</sequence>
<comment type="similarity">
    <text evidence="7">Belongs to the binding-protein-dependent transport system permease family.</text>
</comment>
<dbReference type="SUPFAM" id="SSF161098">
    <property type="entry name" value="MetI-like"/>
    <property type="match status" value="2"/>
</dbReference>
<dbReference type="AlphaFoldDB" id="A0A7S8ECV9"/>
<feature type="transmembrane region" description="Helical" evidence="7">
    <location>
        <begin position="171"/>
        <end position="192"/>
    </location>
</feature>
<dbReference type="KEGG" id="pmet:G4Y79_09605"/>
<dbReference type="RefSeq" id="WP_195172674.1">
    <property type="nucleotide sequence ID" value="NZ_CP062983.1"/>
</dbReference>
<evidence type="ECO:0000256" key="1">
    <source>
        <dbReference type="ARBA" id="ARBA00004651"/>
    </source>
</evidence>
<dbReference type="CDD" id="cd06261">
    <property type="entry name" value="TM_PBP2"/>
    <property type="match status" value="1"/>
</dbReference>
<evidence type="ECO:0000313" key="9">
    <source>
        <dbReference type="EMBL" id="QPC84611.1"/>
    </source>
</evidence>
<dbReference type="PANTHER" id="PTHR30193">
    <property type="entry name" value="ABC TRANSPORTER PERMEASE PROTEIN"/>
    <property type="match status" value="1"/>
</dbReference>
<feature type="transmembrane region" description="Helical" evidence="7">
    <location>
        <begin position="339"/>
        <end position="362"/>
    </location>
</feature>
<dbReference type="Pfam" id="PF00528">
    <property type="entry name" value="BPD_transp_1"/>
    <property type="match status" value="1"/>
</dbReference>
<proteinExistence type="inferred from homology"/>
<evidence type="ECO:0000256" key="3">
    <source>
        <dbReference type="ARBA" id="ARBA00022475"/>
    </source>
</evidence>
<name>A0A7S8ECV9_9CHLR</name>
<protein>
    <submittedName>
        <fullName evidence="9">Sugar ABC transporter permease</fullName>
    </submittedName>
</protein>
<keyword evidence="4 7" id="KW-0812">Transmembrane</keyword>